<organism evidence="2 3">
    <name type="scientific">Anaeromyxobacter paludicola</name>
    <dbReference type="NCBI Taxonomy" id="2918171"/>
    <lineage>
        <taxon>Bacteria</taxon>
        <taxon>Pseudomonadati</taxon>
        <taxon>Myxococcota</taxon>
        <taxon>Myxococcia</taxon>
        <taxon>Myxococcales</taxon>
        <taxon>Cystobacterineae</taxon>
        <taxon>Anaeromyxobacteraceae</taxon>
        <taxon>Anaeromyxobacter</taxon>
    </lineage>
</organism>
<dbReference type="PANTHER" id="PTHR48090:SF7">
    <property type="entry name" value="RFBJ PROTEIN"/>
    <property type="match status" value="1"/>
</dbReference>
<dbReference type="Proteomes" id="UP001162734">
    <property type="component" value="Chromosome"/>
</dbReference>
<protein>
    <submittedName>
        <fullName evidence="2">Glycosyl transferase</fullName>
    </submittedName>
</protein>
<dbReference type="PANTHER" id="PTHR48090">
    <property type="entry name" value="UNDECAPRENYL-PHOSPHATE 4-DEOXY-4-FORMAMIDO-L-ARABINOSE TRANSFERASE-RELATED"/>
    <property type="match status" value="1"/>
</dbReference>
<keyword evidence="3" id="KW-1185">Reference proteome</keyword>
<dbReference type="RefSeq" id="WP_248343761.1">
    <property type="nucleotide sequence ID" value="NZ_AP025592.1"/>
</dbReference>
<accession>A0ABM7X5R1</accession>
<dbReference type="Gene3D" id="3.90.550.10">
    <property type="entry name" value="Spore Coat Polysaccharide Biosynthesis Protein SpsA, Chain A"/>
    <property type="match status" value="1"/>
</dbReference>
<sequence length="246" mass="26030">MRVLAIVPAYNEARNLPGALAALRDAAPGCDVCVVDDGSTDDTAAVAARLGAVVLREPVNLGIGGAVQTGYRWAAARGYDVAVQVDGDGQHDPGQLAALLQPILRGEGDLVIGSRFLAGAGGGFRSTALRRAGIRYLSLFLRLRCGVLATDPTSGFRAAGRRAIELFARRYPSDYPEPEAIAVAARAGLRVREVPVTMAERRHGRSSIDAWRTLYYLLKVSLALLLLPVREAAPLPAGEPRPEGPA</sequence>
<evidence type="ECO:0000313" key="2">
    <source>
        <dbReference type="EMBL" id="BDG07159.1"/>
    </source>
</evidence>
<evidence type="ECO:0000259" key="1">
    <source>
        <dbReference type="Pfam" id="PF00535"/>
    </source>
</evidence>
<evidence type="ECO:0000313" key="3">
    <source>
        <dbReference type="Proteomes" id="UP001162734"/>
    </source>
</evidence>
<gene>
    <name evidence="2" type="ORF">AMPC_02720</name>
</gene>
<dbReference type="InterPro" id="IPR050256">
    <property type="entry name" value="Glycosyltransferase_2"/>
</dbReference>
<feature type="domain" description="Glycosyltransferase 2-like" evidence="1">
    <location>
        <begin position="6"/>
        <end position="156"/>
    </location>
</feature>
<dbReference type="InterPro" id="IPR001173">
    <property type="entry name" value="Glyco_trans_2-like"/>
</dbReference>
<dbReference type="GO" id="GO:0016740">
    <property type="term" value="F:transferase activity"/>
    <property type="evidence" value="ECO:0007669"/>
    <property type="project" value="UniProtKB-KW"/>
</dbReference>
<dbReference type="CDD" id="cd04179">
    <property type="entry name" value="DPM_DPG-synthase_like"/>
    <property type="match status" value="1"/>
</dbReference>
<dbReference type="SUPFAM" id="SSF53448">
    <property type="entry name" value="Nucleotide-diphospho-sugar transferases"/>
    <property type="match status" value="1"/>
</dbReference>
<dbReference type="EMBL" id="AP025592">
    <property type="protein sequence ID" value="BDG07159.1"/>
    <property type="molecule type" value="Genomic_DNA"/>
</dbReference>
<proteinExistence type="predicted"/>
<dbReference type="InterPro" id="IPR029044">
    <property type="entry name" value="Nucleotide-diphossugar_trans"/>
</dbReference>
<reference evidence="3" key="1">
    <citation type="journal article" date="2022" name="Int. J. Syst. Evol. Microbiol.">
        <title>Anaeromyxobacter oryzae sp. nov., Anaeromyxobacter diazotrophicus sp. nov. and Anaeromyxobacter paludicola sp. nov., isolated from paddy soils.</title>
        <authorList>
            <person name="Itoh H."/>
            <person name="Xu Z."/>
            <person name="Mise K."/>
            <person name="Masuda Y."/>
            <person name="Ushijima N."/>
            <person name="Hayakawa C."/>
            <person name="Shiratori Y."/>
            <person name="Senoo K."/>
        </authorList>
    </citation>
    <scope>NUCLEOTIDE SEQUENCE [LARGE SCALE GENOMIC DNA]</scope>
    <source>
        <strain evidence="3">Red630</strain>
    </source>
</reference>
<dbReference type="Pfam" id="PF00535">
    <property type="entry name" value="Glycos_transf_2"/>
    <property type="match status" value="1"/>
</dbReference>
<name>A0ABM7X5R1_9BACT</name>
<keyword evidence="2" id="KW-0808">Transferase</keyword>